<keyword evidence="1" id="KW-0813">Transport</keyword>
<comment type="caution">
    <text evidence="6">The sequence shown here is derived from an EMBL/GenBank/DDBJ whole genome shotgun (WGS) entry which is preliminary data.</text>
</comment>
<evidence type="ECO:0000313" key="6">
    <source>
        <dbReference type="EMBL" id="MBD3325861.1"/>
    </source>
</evidence>
<dbReference type="AlphaFoldDB" id="A0A9D5Q7G2"/>
<evidence type="ECO:0000256" key="2">
    <source>
        <dbReference type="ARBA" id="ARBA00022737"/>
    </source>
</evidence>
<dbReference type="InterPro" id="IPR027417">
    <property type="entry name" value="P-loop_NTPase"/>
</dbReference>
<evidence type="ECO:0000259" key="5">
    <source>
        <dbReference type="PROSITE" id="PS50893"/>
    </source>
</evidence>
<dbReference type="InterPro" id="IPR050107">
    <property type="entry name" value="ABC_carbohydrate_import_ATPase"/>
</dbReference>
<proteinExistence type="predicted"/>
<evidence type="ECO:0000256" key="4">
    <source>
        <dbReference type="ARBA" id="ARBA00022840"/>
    </source>
</evidence>
<dbReference type="CDD" id="cd03216">
    <property type="entry name" value="ABC_Carb_Monos_I"/>
    <property type="match status" value="1"/>
</dbReference>
<dbReference type="EMBL" id="WJJP01000484">
    <property type="protein sequence ID" value="MBD3325861.1"/>
    <property type="molecule type" value="Genomic_DNA"/>
</dbReference>
<evidence type="ECO:0000313" key="7">
    <source>
        <dbReference type="Proteomes" id="UP000649604"/>
    </source>
</evidence>
<dbReference type="InterPro" id="IPR003593">
    <property type="entry name" value="AAA+_ATPase"/>
</dbReference>
<dbReference type="PROSITE" id="PS50893">
    <property type="entry name" value="ABC_TRANSPORTER_2"/>
    <property type="match status" value="1"/>
</dbReference>
<dbReference type="SMART" id="SM00382">
    <property type="entry name" value="AAA"/>
    <property type="match status" value="2"/>
</dbReference>
<gene>
    <name evidence="6" type="ORF">GF339_14845</name>
</gene>
<keyword evidence="3" id="KW-0547">Nucleotide-binding</keyword>
<dbReference type="Pfam" id="PF00005">
    <property type="entry name" value="ABC_tran"/>
    <property type="match status" value="2"/>
</dbReference>
<dbReference type="GO" id="GO:0016887">
    <property type="term" value="F:ATP hydrolysis activity"/>
    <property type="evidence" value="ECO:0007669"/>
    <property type="project" value="InterPro"/>
</dbReference>
<sequence length="425" mass="46222">MSMSTLIVLEDIVKDFGSTRALDHVSLTIQKGVIHGLVGENGAGKSTLAKLISGDIASTSGTISFENRQIDDLNPRKARELGIAIVHQWGDLAKNLTVVENIFLGNELKGLGGILKKQEMKNRARQILQDFGLDLDPTTLVRKISPAAQQIVSIAKALSLESSFLIVDEGGVSLDREELAALFSVLRRLRDSGVTILYISHLLDNVIDLCDNITILRNGQLIDTVRAEEVSVSQLASLVVGHEIQTGGDSSALQDQESRKVRLQVDNLAWQEGGETYSFAVQEGEILGITGPAGAGKSELLRTMMGLIPMTSGTLMLDGQPLTHSSPYTMVRSGIAFVPEDRFVEGLVVRRSIEENINLPNFWKAGGLFISPSTLQQKAEQLAGIVRTKMTSVEDQLTHLSGGNQQKIVVAKWLDAGYTFFLFDE</sequence>
<evidence type="ECO:0000256" key="1">
    <source>
        <dbReference type="ARBA" id="ARBA00022448"/>
    </source>
</evidence>
<organism evidence="6 7">
    <name type="scientific">candidate division KSB3 bacterium</name>
    <dbReference type="NCBI Taxonomy" id="2044937"/>
    <lineage>
        <taxon>Bacteria</taxon>
        <taxon>candidate division KSB3</taxon>
    </lineage>
</organism>
<reference evidence="6" key="1">
    <citation type="submission" date="2019-11" db="EMBL/GenBank/DDBJ databases">
        <title>Microbial mats filling the niche in hypersaline microbial mats.</title>
        <authorList>
            <person name="Wong H.L."/>
            <person name="Macleod F.I."/>
            <person name="White R.A. III"/>
            <person name="Burns B.P."/>
        </authorList>
    </citation>
    <scope>NUCLEOTIDE SEQUENCE</scope>
    <source>
        <strain evidence="6">Rbin_158</strain>
    </source>
</reference>
<keyword evidence="2" id="KW-0677">Repeat</keyword>
<dbReference type="Gene3D" id="3.40.50.300">
    <property type="entry name" value="P-loop containing nucleotide triphosphate hydrolases"/>
    <property type="match status" value="2"/>
</dbReference>
<dbReference type="GO" id="GO:0005524">
    <property type="term" value="F:ATP binding"/>
    <property type="evidence" value="ECO:0007669"/>
    <property type="project" value="UniProtKB-KW"/>
</dbReference>
<dbReference type="Proteomes" id="UP000649604">
    <property type="component" value="Unassembled WGS sequence"/>
</dbReference>
<evidence type="ECO:0000256" key="3">
    <source>
        <dbReference type="ARBA" id="ARBA00022741"/>
    </source>
</evidence>
<accession>A0A9D5Q7G2</accession>
<feature type="domain" description="ABC transporter" evidence="5">
    <location>
        <begin position="7"/>
        <end position="243"/>
    </location>
</feature>
<dbReference type="PANTHER" id="PTHR43790:SF9">
    <property type="entry name" value="GALACTOFURANOSE TRANSPORTER ATP-BINDING PROTEIN YTFR"/>
    <property type="match status" value="1"/>
</dbReference>
<dbReference type="PANTHER" id="PTHR43790">
    <property type="entry name" value="CARBOHYDRATE TRANSPORT ATP-BINDING PROTEIN MG119-RELATED"/>
    <property type="match status" value="1"/>
</dbReference>
<keyword evidence="4 6" id="KW-0067">ATP-binding</keyword>
<dbReference type="InterPro" id="IPR003439">
    <property type="entry name" value="ABC_transporter-like_ATP-bd"/>
</dbReference>
<feature type="non-terminal residue" evidence="6">
    <location>
        <position position="425"/>
    </location>
</feature>
<protein>
    <submittedName>
        <fullName evidence="6">ATP-binding cassette domain-containing protein</fullName>
    </submittedName>
</protein>
<dbReference type="SUPFAM" id="SSF52540">
    <property type="entry name" value="P-loop containing nucleoside triphosphate hydrolases"/>
    <property type="match status" value="2"/>
</dbReference>
<name>A0A9D5Q7G2_9BACT</name>